<organism evidence="2 3">
    <name type="scientific">Yersinia massiliensis</name>
    <dbReference type="NCBI Taxonomy" id="419257"/>
    <lineage>
        <taxon>Bacteria</taxon>
        <taxon>Pseudomonadati</taxon>
        <taxon>Pseudomonadota</taxon>
        <taxon>Gammaproteobacteria</taxon>
        <taxon>Enterobacterales</taxon>
        <taxon>Yersiniaceae</taxon>
        <taxon>Yersinia</taxon>
    </lineage>
</organism>
<gene>
    <name evidence="2" type="ORF">HB980_07320</name>
</gene>
<protein>
    <submittedName>
        <fullName evidence="2">GNAT family N-acetyltransferase</fullName>
    </submittedName>
</protein>
<dbReference type="Pfam" id="PF00583">
    <property type="entry name" value="Acetyltransf_1"/>
    <property type="match status" value="1"/>
</dbReference>
<dbReference type="GO" id="GO:0016747">
    <property type="term" value="F:acyltransferase activity, transferring groups other than amino-acyl groups"/>
    <property type="evidence" value="ECO:0007669"/>
    <property type="project" value="InterPro"/>
</dbReference>
<name>A0AA90XUR3_9GAMM</name>
<dbReference type="InterPro" id="IPR016181">
    <property type="entry name" value="Acyl_CoA_acyltransferase"/>
</dbReference>
<dbReference type="SUPFAM" id="SSF55729">
    <property type="entry name" value="Acyl-CoA N-acyltransferases (Nat)"/>
    <property type="match status" value="1"/>
</dbReference>
<dbReference type="PROSITE" id="PS51186">
    <property type="entry name" value="GNAT"/>
    <property type="match status" value="1"/>
</dbReference>
<dbReference type="PANTHER" id="PTHR43617">
    <property type="entry name" value="L-AMINO ACID N-ACETYLTRANSFERASE"/>
    <property type="match status" value="1"/>
</dbReference>
<dbReference type="Gene3D" id="3.40.630.30">
    <property type="match status" value="1"/>
</dbReference>
<dbReference type="InterPro" id="IPR050276">
    <property type="entry name" value="MshD_Acetyltransferase"/>
</dbReference>
<evidence type="ECO:0000313" key="2">
    <source>
        <dbReference type="EMBL" id="NIL26355.1"/>
    </source>
</evidence>
<dbReference type="Proteomes" id="UP000698240">
    <property type="component" value="Unassembled WGS sequence"/>
</dbReference>
<evidence type="ECO:0000259" key="1">
    <source>
        <dbReference type="PROSITE" id="PS51186"/>
    </source>
</evidence>
<comment type="caution">
    <text evidence="2">The sequence shown here is derived from an EMBL/GenBank/DDBJ whole genome shotgun (WGS) entry which is preliminary data.</text>
</comment>
<accession>A0AA90XUR3</accession>
<dbReference type="EMBL" id="JAASAN010000002">
    <property type="protein sequence ID" value="NIL26355.1"/>
    <property type="molecule type" value="Genomic_DNA"/>
</dbReference>
<dbReference type="CDD" id="cd04301">
    <property type="entry name" value="NAT_SF"/>
    <property type="match status" value="1"/>
</dbReference>
<reference evidence="2" key="1">
    <citation type="submission" date="2020-03" db="EMBL/GenBank/DDBJ databases">
        <authorList>
            <person name="Kislichkina A."/>
            <person name="Dentovskaya S."/>
            <person name="Shaikhutdinov R."/>
            <person name="Ivanov S."/>
            <person name="Sizova A."/>
            <person name="Solomentsev V."/>
            <person name="Bogun A."/>
        </authorList>
    </citation>
    <scope>NUCLEOTIDE SEQUENCE</scope>
    <source>
        <strain evidence="2">SCPM-O-B-8025</strain>
    </source>
</reference>
<sequence length="167" mass="19347">MKTKQSKILKSIYRPMRCDEFDLWADLSLNDYVEDLITNHRYSRKKAQVETSKSFKTALPAGINTPNNHFRTYEHDGQAAGYLWFSLEDNSAFLSDIIFIPEFQGKGMGRDFIRAFLNELTSQGAYEVELRVSPDNQRALKLYKEFGFRITGFDMSLLLEPELSAIR</sequence>
<evidence type="ECO:0000313" key="3">
    <source>
        <dbReference type="Proteomes" id="UP000698240"/>
    </source>
</evidence>
<feature type="domain" description="N-acetyltransferase" evidence="1">
    <location>
        <begin position="11"/>
        <end position="167"/>
    </location>
</feature>
<dbReference type="InterPro" id="IPR000182">
    <property type="entry name" value="GNAT_dom"/>
</dbReference>
<proteinExistence type="predicted"/>
<dbReference type="RefSeq" id="WP_050286386.1">
    <property type="nucleotide sequence ID" value="NZ_CP110790.1"/>
</dbReference>
<dbReference type="AlphaFoldDB" id="A0AA90XUR3"/>